<dbReference type="AlphaFoldDB" id="A0A450TZ47"/>
<sequence length="84" mass="9937">MSYSIDIQRSARKSLAGISQPHRTRIIERIRQLADNPRPPSCKKLIGRDAWRIRIGSYRVLYEIHDDRLVILVVSIGHRREIYR</sequence>
<dbReference type="EMBL" id="CAADFE010000069">
    <property type="protein sequence ID" value="VFJ75174.1"/>
    <property type="molecule type" value="Genomic_DNA"/>
</dbReference>
<gene>
    <name evidence="3" type="ORF">BECKFW1821C_GA0114237_106912</name>
</gene>
<dbReference type="PANTHER" id="PTHR35601:SF1">
    <property type="entry name" value="TOXIN RELE"/>
    <property type="match status" value="1"/>
</dbReference>
<dbReference type="PANTHER" id="PTHR35601">
    <property type="entry name" value="TOXIN RELE"/>
    <property type="match status" value="1"/>
</dbReference>
<reference evidence="3" key="1">
    <citation type="submission" date="2019-02" db="EMBL/GenBank/DDBJ databases">
        <authorList>
            <person name="Gruber-Vodicka R. H."/>
            <person name="Seah K. B. B."/>
        </authorList>
    </citation>
    <scope>NUCLEOTIDE SEQUENCE</scope>
    <source>
        <strain evidence="3">BECK_BZ131</strain>
    </source>
</reference>
<dbReference type="SUPFAM" id="SSF143011">
    <property type="entry name" value="RelE-like"/>
    <property type="match status" value="1"/>
</dbReference>
<comment type="similarity">
    <text evidence="1">Belongs to the RelE toxin family.</text>
</comment>
<name>A0A450TZ47_9GAMM</name>
<evidence type="ECO:0000256" key="2">
    <source>
        <dbReference type="ARBA" id="ARBA00022649"/>
    </source>
</evidence>
<evidence type="ECO:0000256" key="1">
    <source>
        <dbReference type="ARBA" id="ARBA00006226"/>
    </source>
</evidence>
<keyword evidence="2" id="KW-1277">Toxin-antitoxin system</keyword>
<accession>A0A450TZ47</accession>
<dbReference type="InterPro" id="IPR035093">
    <property type="entry name" value="RelE/ParE_toxin_dom_sf"/>
</dbReference>
<evidence type="ECO:0000313" key="3">
    <source>
        <dbReference type="EMBL" id="VFJ75174.1"/>
    </source>
</evidence>
<protein>
    <submittedName>
        <fullName evidence="3">mRNA interferase RelE/StbE</fullName>
    </submittedName>
</protein>
<dbReference type="InterPro" id="IPR007712">
    <property type="entry name" value="RelE/ParE_toxin"/>
</dbReference>
<dbReference type="Gene3D" id="3.30.2310.20">
    <property type="entry name" value="RelE-like"/>
    <property type="match status" value="1"/>
</dbReference>
<organism evidence="3">
    <name type="scientific">Candidatus Kentrum sp. FW</name>
    <dbReference type="NCBI Taxonomy" id="2126338"/>
    <lineage>
        <taxon>Bacteria</taxon>
        <taxon>Pseudomonadati</taxon>
        <taxon>Pseudomonadota</taxon>
        <taxon>Gammaproteobacteria</taxon>
        <taxon>Candidatus Kentrum</taxon>
    </lineage>
</organism>
<proteinExistence type="inferred from homology"/>
<dbReference type="Pfam" id="PF05016">
    <property type="entry name" value="ParE_toxin"/>
    <property type="match status" value="1"/>
</dbReference>